<keyword evidence="7 9" id="KW-0472">Membrane</keyword>
<dbReference type="PANTHER" id="PTHR30151:SF39">
    <property type="entry name" value="ABC TRANSPORTER PERMEASE PROTEIN"/>
    <property type="match status" value="1"/>
</dbReference>
<feature type="transmembrane region" description="Helical" evidence="9">
    <location>
        <begin position="270"/>
        <end position="290"/>
    </location>
</feature>
<evidence type="ECO:0000256" key="4">
    <source>
        <dbReference type="ARBA" id="ARBA00022475"/>
    </source>
</evidence>
<comment type="caution">
    <text evidence="12">The sequence shown here is derived from an EMBL/GenBank/DDBJ whole genome shotgun (WGS) entry which is preliminary data.</text>
</comment>
<dbReference type="Gene3D" id="1.10.3720.10">
    <property type="entry name" value="MetI-like"/>
    <property type="match status" value="1"/>
</dbReference>
<dbReference type="InterPro" id="IPR000515">
    <property type="entry name" value="MetI-like"/>
</dbReference>
<evidence type="ECO:0000256" key="6">
    <source>
        <dbReference type="ARBA" id="ARBA00022989"/>
    </source>
</evidence>
<proteinExistence type="inferred from homology"/>
<keyword evidence="6 9" id="KW-1133">Transmembrane helix</keyword>
<accession>A0A560EC27</accession>
<keyword evidence="5 9" id="KW-0812">Transmembrane</keyword>
<feature type="domain" description="ABC transmembrane type-1" evidence="11">
    <location>
        <begin position="110"/>
        <end position="290"/>
    </location>
</feature>
<protein>
    <submittedName>
        <fullName evidence="12">Sulfonate transport system permease protein</fullName>
    </submittedName>
</protein>
<dbReference type="AlphaFoldDB" id="A0A560EC27"/>
<keyword evidence="13" id="KW-1185">Reference proteome</keyword>
<comment type="similarity">
    <text evidence="2 9">Belongs to the binding-protein-dependent transport system permease family.</text>
</comment>
<dbReference type="SUPFAM" id="SSF161098">
    <property type="entry name" value="MetI-like"/>
    <property type="match status" value="1"/>
</dbReference>
<feature type="transmembrane region" description="Helical" evidence="9">
    <location>
        <begin position="176"/>
        <end position="199"/>
    </location>
</feature>
<evidence type="ECO:0000256" key="7">
    <source>
        <dbReference type="ARBA" id="ARBA00023136"/>
    </source>
</evidence>
<evidence type="ECO:0000313" key="13">
    <source>
        <dbReference type="Proteomes" id="UP000319949"/>
    </source>
</evidence>
<comment type="function">
    <text evidence="8">Probably part of an ABC transporter complex. Probably responsible for the translocation of the substrate across the membrane.</text>
</comment>
<dbReference type="GO" id="GO:0005886">
    <property type="term" value="C:plasma membrane"/>
    <property type="evidence" value="ECO:0007669"/>
    <property type="project" value="UniProtKB-SubCell"/>
</dbReference>
<dbReference type="STRING" id="1803665.GCA_001641335_03318"/>
<evidence type="ECO:0000256" key="10">
    <source>
        <dbReference type="SAM" id="MobiDB-lite"/>
    </source>
</evidence>
<dbReference type="Pfam" id="PF00528">
    <property type="entry name" value="BPD_transp_1"/>
    <property type="match status" value="1"/>
</dbReference>
<keyword evidence="4" id="KW-1003">Cell membrane</keyword>
<evidence type="ECO:0000256" key="8">
    <source>
        <dbReference type="ARBA" id="ARBA00056719"/>
    </source>
</evidence>
<evidence type="ECO:0000256" key="2">
    <source>
        <dbReference type="ARBA" id="ARBA00009306"/>
    </source>
</evidence>
<evidence type="ECO:0000259" key="11">
    <source>
        <dbReference type="PROSITE" id="PS50928"/>
    </source>
</evidence>
<evidence type="ECO:0000256" key="1">
    <source>
        <dbReference type="ARBA" id="ARBA00004651"/>
    </source>
</evidence>
<feature type="transmembrane region" description="Helical" evidence="9">
    <location>
        <begin position="61"/>
        <end position="81"/>
    </location>
</feature>
<feature type="transmembrane region" description="Helical" evidence="9">
    <location>
        <begin position="220"/>
        <end position="250"/>
    </location>
</feature>
<keyword evidence="3 9" id="KW-0813">Transport</keyword>
<dbReference type="Proteomes" id="UP000319949">
    <property type="component" value="Unassembled WGS sequence"/>
</dbReference>
<dbReference type="GO" id="GO:0010438">
    <property type="term" value="P:cellular response to sulfur starvation"/>
    <property type="evidence" value="ECO:0007669"/>
    <property type="project" value="TreeGrafter"/>
</dbReference>
<dbReference type="FunFam" id="1.10.3720.10:FF:000003">
    <property type="entry name" value="Aliphatic sulfonate ABC transporter permease"/>
    <property type="match status" value="1"/>
</dbReference>
<organism evidence="12 13">
    <name type="scientific">Bradyrhizobium stylosanthis</name>
    <dbReference type="NCBI Taxonomy" id="1803665"/>
    <lineage>
        <taxon>Bacteria</taxon>
        <taxon>Pseudomonadati</taxon>
        <taxon>Pseudomonadota</taxon>
        <taxon>Alphaproteobacteria</taxon>
        <taxon>Hyphomicrobiales</taxon>
        <taxon>Nitrobacteraceae</taxon>
        <taxon>Bradyrhizobium</taxon>
    </lineage>
</organism>
<dbReference type="PROSITE" id="PS50928">
    <property type="entry name" value="ABC_TM1"/>
    <property type="match status" value="1"/>
</dbReference>
<sequence length="310" mass="33291">MGPGLRRDDSSGRGNSSVAFPPQTRFLPAMISDAPVLQQTSEPAESAAAPSRLSRYARPMLGALLPLTLALGWELVVWLGWSNGRLVPPPSRLFATIAELARSGELVRHVAATLWRVGLGFAFGVVAGTLLGAISGYWSLARRLLDPTVQALRAIPSLAWVPLFILWLGIFETSKIALIAVGVFFPVYLGVMGAILSVDRKIVEVGRTFRLSGFAMIRRILLPAVLPAYVVSLRVGLGLGWMFVVAAELIGASEGLGYLLLDGQQLGKPAQILAAIVIFAILGKLTDWLIEVGAAPFLRWQDAFDRARGA</sequence>
<name>A0A560EC27_9BRAD</name>
<reference evidence="12 13" key="1">
    <citation type="submission" date="2019-06" db="EMBL/GenBank/DDBJ databases">
        <title>Genomic Encyclopedia of Type Strains, Phase IV (KMG-V): Genome sequencing to study the core and pangenomes of soil and plant-associated prokaryotes.</title>
        <authorList>
            <person name="Whitman W."/>
        </authorList>
    </citation>
    <scope>NUCLEOTIDE SEQUENCE [LARGE SCALE GENOMIC DNA]</scope>
    <source>
        <strain evidence="12 13">BR 510</strain>
    </source>
</reference>
<dbReference type="EMBL" id="VITK01000001">
    <property type="protein sequence ID" value="TWB06911.1"/>
    <property type="molecule type" value="Genomic_DNA"/>
</dbReference>
<feature type="transmembrane region" description="Helical" evidence="9">
    <location>
        <begin position="117"/>
        <end position="140"/>
    </location>
</feature>
<feature type="region of interest" description="Disordered" evidence="10">
    <location>
        <begin position="1"/>
        <end position="21"/>
    </location>
</feature>
<dbReference type="InterPro" id="IPR035906">
    <property type="entry name" value="MetI-like_sf"/>
</dbReference>
<gene>
    <name evidence="12" type="ORF">FBZ96_101726</name>
</gene>
<dbReference type="GO" id="GO:0042918">
    <property type="term" value="P:alkanesulfonate transmembrane transport"/>
    <property type="evidence" value="ECO:0007669"/>
    <property type="project" value="UniProtKB-ARBA"/>
</dbReference>
<feature type="transmembrane region" description="Helical" evidence="9">
    <location>
        <begin position="152"/>
        <end position="170"/>
    </location>
</feature>
<dbReference type="PANTHER" id="PTHR30151">
    <property type="entry name" value="ALKANE SULFONATE ABC TRANSPORTER-RELATED, MEMBRANE SUBUNIT"/>
    <property type="match status" value="1"/>
</dbReference>
<evidence type="ECO:0000256" key="5">
    <source>
        <dbReference type="ARBA" id="ARBA00022692"/>
    </source>
</evidence>
<feature type="compositionally biased region" description="Basic and acidic residues" evidence="10">
    <location>
        <begin position="1"/>
        <end position="11"/>
    </location>
</feature>
<dbReference type="CDD" id="cd06261">
    <property type="entry name" value="TM_PBP2"/>
    <property type="match status" value="1"/>
</dbReference>
<comment type="subcellular location">
    <subcellularLocation>
        <location evidence="1 9">Cell membrane</location>
        <topology evidence="1 9">Multi-pass membrane protein</topology>
    </subcellularLocation>
</comment>
<evidence type="ECO:0000256" key="3">
    <source>
        <dbReference type="ARBA" id="ARBA00022448"/>
    </source>
</evidence>
<evidence type="ECO:0000313" key="12">
    <source>
        <dbReference type="EMBL" id="TWB06911.1"/>
    </source>
</evidence>
<evidence type="ECO:0000256" key="9">
    <source>
        <dbReference type="RuleBase" id="RU363032"/>
    </source>
</evidence>